<evidence type="ECO:0000313" key="17">
    <source>
        <dbReference type="Proteomes" id="UP001597124"/>
    </source>
</evidence>
<dbReference type="Pfam" id="PF07715">
    <property type="entry name" value="Plug"/>
    <property type="match status" value="1"/>
</dbReference>
<evidence type="ECO:0000256" key="6">
    <source>
        <dbReference type="ARBA" id="ARBA00023004"/>
    </source>
</evidence>
<reference evidence="17" key="1">
    <citation type="journal article" date="2019" name="Int. J. Syst. Evol. Microbiol.">
        <title>The Global Catalogue of Microorganisms (GCM) 10K type strain sequencing project: providing services to taxonomists for standard genome sequencing and annotation.</title>
        <authorList>
            <consortium name="The Broad Institute Genomics Platform"/>
            <consortium name="The Broad Institute Genome Sequencing Center for Infectious Disease"/>
            <person name="Wu L."/>
            <person name="Ma J."/>
        </authorList>
    </citation>
    <scope>NUCLEOTIDE SEQUENCE [LARGE SCALE GENOMIC DNA]</scope>
    <source>
        <strain evidence="17">CCUG 52537</strain>
    </source>
</reference>
<keyword evidence="7" id="KW-0406">Ion transport</keyword>
<comment type="similarity">
    <text evidence="11 12">Belongs to the TonB-dependent receptor family.</text>
</comment>
<organism evidence="16 17">
    <name type="scientific">Sphingosinicella xenopeptidilytica</name>
    <dbReference type="NCBI Taxonomy" id="364098"/>
    <lineage>
        <taxon>Bacteria</taxon>
        <taxon>Pseudomonadati</taxon>
        <taxon>Pseudomonadota</taxon>
        <taxon>Alphaproteobacteria</taxon>
        <taxon>Sphingomonadales</taxon>
        <taxon>Sphingosinicellaceae</taxon>
        <taxon>Sphingosinicella</taxon>
    </lineage>
</organism>
<feature type="domain" description="TonB-dependent receptor plug" evidence="15">
    <location>
        <begin position="49"/>
        <end position="155"/>
    </location>
</feature>
<evidence type="ECO:0000256" key="7">
    <source>
        <dbReference type="ARBA" id="ARBA00023065"/>
    </source>
</evidence>
<keyword evidence="8 12" id="KW-0798">TonB box</keyword>
<evidence type="ECO:0000256" key="1">
    <source>
        <dbReference type="ARBA" id="ARBA00004571"/>
    </source>
</evidence>
<evidence type="ECO:0000256" key="5">
    <source>
        <dbReference type="ARBA" id="ARBA00022692"/>
    </source>
</evidence>
<feature type="signal peptide" evidence="13">
    <location>
        <begin position="1"/>
        <end position="29"/>
    </location>
</feature>
<dbReference type="InterPro" id="IPR039426">
    <property type="entry name" value="TonB-dep_rcpt-like"/>
</dbReference>
<evidence type="ECO:0000256" key="13">
    <source>
        <dbReference type="SAM" id="SignalP"/>
    </source>
</evidence>
<keyword evidence="10 11" id="KW-0998">Cell outer membrane</keyword>
<evidence type="ECO:0000256" key="8">
    <source>
        <dbReference type="ARBA" id="ARBA00023077"/>
    </source>
</evidence>
<dbReference type="SUPFAM" id="SSF56935">
    <property type="entry name" value="Porins"/>
    <property type="match status" value="1"/>
</dbReference>
<sequence length="730" mass="80592">MFVFLRCANTRRGMLLASVAMAWSAPVWAQDDVRVDEIVVTAQKREQSLQDVGVAVTAIGAKQLADFGRQSIDALTIKLPSTQVLSTGPNLTSFNIRGVSQNDFADTQEGPVAFYSDEVYIGAMGALAGQGFDLERVEVLRGPQGTLFGRNATGGLVQFVSAKPTSDVNGFVTLTVGDYGQVATEMALSGPLSDSVRGRVSFTTNNHRGFIENRIGKDLANSKFYGGRVQLEMNLSDRDTVRIKVQALRNDHEKGQNAALAITAPNADGLGQLVGPDENYYGTCPGCSLYNFKEPDNDPYTGSFQDEYVDFERTVLQSSLFYTRDMDFATLVSITDYQRLSKNYIEDSDMSPEDFLVYDTATRTTQLSQELRISSPSKGRLTWLMGLYGLHIKADGRYQIDLPYFESIYDYRSITKTTSLAAFANAEYALLDELKLITGLRYSWDEKKLDYRSKINGAAEPDINSQSYPDVAKTEKGNFSGKIGLEANPVSGTLLYLSVSRGIKSGGFATPIPPADPSTIGFKGEKLTSYEVGLKQRLFDGRATINLSGFYYTYDDYQAYTSLGLSQSLTNLDATIKGLEFEFNAKVARGLNIQTFGTYLDSKVKDVTLPSGEVTARRMPQAPKFSMGGSVNYSFALGDGTLGIQTDWKYNSSQYFSTFNAPIDYEKRYILGNVRASYAINDGTVEFAVFANNVTDKAYRVYAFENYLSFATQSYARPRWIGASVTMWTK</sequence>
<dbReference type="Proteomes" id="UP001597124">
    <property type="component" value="Unassembled WGS sequence"/>
</dbReference>
<dbReference type="RefSeq" id="WP_381492691.1">
    <property type="nucleotide sequence ID" value="NZ_JBHTIK010000011.1"/>
</dbReference>
<dbReference type="EMBL" id="JBHTIK010000011">
    <property type="protein sequence ID" value="MFD0849722.1"/>
    <property type="molecule type" value="Genomic_DNA"/>
</dbReference>
<keyword evidence="2 11" id="KW-0813">Transport</keyword>
<evidence type="ECO:0000256" key="3">
    <source>
        <dbReference type="ARBA" id="ARBA00022452"/>
    </source>
</evidence>
<evidence type="ECO:0000259" key="14">
    <source>
        <dbReference type="Pfam" id="PF00593"/>
    </source>
</evidence>
<proteinExistence type="inferred from homology"/>
<keyword evidence="5 11" id="KW-0812">Transmembrane</keyword>
<feature type="domain" description="TonB-dependent receptor-like beta-barrel" evidence="14">
    <location>
        <begin position="282"/>
        <end position="693"/>
    </location>
</feature>
<evidence type="ECO:0000256" key="12">
    <source>
        <dbReference type="RuleBase" id="RU003357"/>
    </source>
</evidence>
<dbReference type="InterPro" id="IPR012910">
    <property type="entry name" value="Plug_dom"/>
</dbReference>
<keyword evidence="13" id="KW-0732">Signal</keyword>
<evidence type="ECO:0000256" key="2">
    <source>
        <dbReference type="ARBA" id="ARBA00022448"/>
    </source>
</evidence>
<evidence type="ECO:0000256" key="4">
    <source>
        <dbReference type="ARBA" id="ARBA00022496"/>
    </source>
</evidence>
<dbReference type="PANTHER" id="PTHR32552">
    <property type="entry name" value="FERRICHROME IRON RECEPTOR-RELATED"/>
    <property type="match status" value="1"/>
</dbReference>
<evidence type="ECO:0000259" key="15">
    <source>
        <dbReference type="Pfam" id="PF07715"/>
    </source>
</evidence>
<dbReference type="Pfam" id="PF00593">
    <property type="entry name" value="TonB_dep_Rec_b-barrel"/>
    <property type="match status" value="1"/>
</dbReference>
<evidence type="ECO:0000256" key="10">
    <source>
        <dbReference type="ARBA" id="ARBA00023237"/>
    </source>
</evidence>
<keyword evidence="16" id="KW-0675">Receptor</keyword>
<evidence type="ECO:0000256" key="9">
    <source>
        <dbReference type="ARBA" id="ARBA00023136"/>
    </source>
</evidence>
<comment type="subcellular location">
    <subcellularLocation>
        <location evidence="1 11">Cell outer membrane</location>
        <topology evidence="1 11">Multi-pass membrane protein</topology>
    </subcellularLocation>
</comment>
<name>A0ABW3C8A5_SPHXN</name>
<comment type="caution">
    <text evidence="16">The sequence shown here is derived from an EMBL/GenBank/DDBJ whole genome shotgun (WGS) entry which is preliminary data.</text>
</comment>
<accession>A0ABW3C8A5</accession>
<protein>
    <submittedName>
        <fullName evidence="16">TonB-dependent receptor</fullName>
    </submittedName>
</protein>
<feature type="chain" id="PRO_5046518624" evidence="13">
    <location>
        <begin position="30"/>
        <end position="730"/>
    </location>
</feature>
<gene>
    <name evidence="16" type="ORF">ACFQ00_15415</name>
</gene>
<keyword evidence="9 11" id="KW-0472">Membrane</keyword>
<dbReference type="InterPro" id="IPR036942">
    <property type="entry name" value="Beta-barrel_TonB_sf"/>
</dbReference>
<evidence type="ECO:0000256" key="11">
    <source>
        <dbReference type="PROSITE-ProRule" id="PRU01360"/>
    </source>
</evidence>
<dbReference type="PROSITE" id="PS52016">
    <property type="entry name" value="TONB_DEPENDENT_REC_3"/>
    <property type="match status" value="1"/>
</dbReference>
<keyword evidence="6" id="KW-0408">Iron</keyword>
<dbReference type="Gene3D" id="2.40.170.20">
    <property type="entry name" value="TonB-dependent receptor, beta-barrel domain"/>
    <property type="match status" value="1"/>
</dbReference>
<keyword evidence="17" id="KW-1185">Reference proteome</keyword>
<evidence type="ECO:0000313" key="16">
    <source>
        <dbReference type="EMBL" id="MFD0849722.1"/>
    </source>
</evidence>
<keyword evidence="3 11" id="KW-1134">Transmembrane beta strand</keyword>
<dbReference type="InterPro" id="IPR000531">
    <property type="entry name" value="Beta-barrel_TonB"/>
</dbReference>
<dbReference type="PANTHER" id="PTHR32552:SF81">
    <property type="entry name" value="TONB-DEPENDENT OUTER MEMBRANE RECEPTOR"/>
    <property type="match status" value="1"/>
</dbReference>
<keyword evidence="4" id="KW-0410">Iron transport</keyword>